<evidence type="ECO:0000313" key="4">
    <source>
        <dbReference type="EMBL" id="CAF1525811.1"/>
    </source>
</evidence>
<sequence>MWLWTWFLNRCILLFQYLLIQYKGFRFNYDAKHAIEQKTNRKTLFNILKQNQNTKLLIEQRRKMNLDTIDTVENFKKLFPKYTIYSDYKPGTTGEPKNYPVYSFDINAIYNNCYMLTKSVPFNLFNGCKAISLTSLHYKTYITKDKLKTYKISAITSIVASEKQNIETILKFNQDIVPSIIHNKIIDSNDMFLFILLWALQCKELEVISSVFIMVLVNFFTFMENKFDFICKHIETGTIPTDESLSSPLPIDVRLALQSSEYRLKPNPSRAEELTEIVSKNGFHHISTRLWPNLKCGICVLSQNLKQFELKFLSTYWDPVVPIFPFAYGMSEHYRIAVPLTTNSYQLIPLPRSVYYEFIEVENDDDDDDQSPESLELGQIDEGKLYEVVLTTYDGLYRYRTEDIIKVTGHYYTLPVWKLVGRRGQYLSIITEHVTEMELREIIDSILLEYTEEFTSSTSEYTVFIDKLSYVLAIEVDDDKKENEDRLQQIGKELCLKFDQKLQESNKEYKRYRTNQNISPPILLWLKYNTLTTGTREYRLKKSKASGANRLKSQLILNNRSEDVIKFIKENKVFETR</sequence>
<accession>A0A814ZIK1</accession>
<keyword evidence="6" id="KW-1185">Reference proteome</keyword>
<dbReference type="Pfam" id="PF03321">
    <property type="entry name" value="GH3"/>
    <property type="match status" value="1"/>
</dbReference>
<dbReference type="EMBL" id="CAJNOL010002735">
    <property type="protein sequence ID" value="CAF1525811.1"/>
    <property type="molecule type" value="Genomic_DNA"/>
</dbReference>
<evidence type="ECO:0000259" key="2">
    <source>
        <dbReference type="Pfam" id="PF23572"/>
    </source>
</evidence>
<feature type="domain" description="GH3 middle" evidence="1">
    <location>
        <begin position="348"/>
        <end position="422"/>
    </location>
</feature>
<feature type="domain" description="GH3 C-terminal" evidence="2">
    <location>
        <begin position="453"/>
        <end position="559"/>
    </location>
</feature>
<dbReference type="PANTHER" id="PTHR31901:SF9">
    <property type="entry name" value="GH3 DOMAIN-CONTAINING PROTEIN"/>
    <property type="match status" value="1"/>
</dbReference>
<name>A0A814ZIK1_9BILA</name>
<dbReference type="GO" id="GO:0005737">
    <property type="term" value="C:cytoplasm"/>
    <property type="evidence" value="ECO:0007669"/>
    <property type="project" value="TreeGrafter"/>
</dbReference>
<dbReference type="InterPro" id="IPR004993">
    <property type="entry name" value="GH3"/>
</dbReference>
<dbReference type="GO" id="GO:0016881">
    <property type="term" value="F:acid-amino acid ligase activity"/>
    <property type="evidence" value="ECO:0007669"/>
    <property type="project" value="TreeGrafter"/>
</dbReference>
<reference evidence="3" key="1">
    <citation type="submission" date="2021-02" db="EMBL/GenBank/DDBJ databases">
        <authorList>
            <person name="Nowell W R."/>
        </authorList>
    </citation>
    <scope>NUCLEOTIDE SEQUENCE</scope>
</reference>
<protein>
    <submittedName>
        <fullName evidence="3">Uncharacterized protein</fullName>
    </submittedName>
</protein>
<evidence type="ECO:0000313" key="5">
    <source>
        <dbReference type="Proteomes" id="UP000663854"/>
    </source>
</evidence>
<dbReference type="Pfam" id="PF23571">
    <property type="entry name" value="GH3_M"/>
    <property type="match status" value="1"/>
</dbReference>
<dbReference type="Proteomes" id="UP000663870">
    <property type="component" value="Unassembled WGS sequence"/>
</dbReference>
<evidence type="ECO:0000313" key="6">
    <source>
        <dbReference type="Proteomes" id="UP000663870"/>
    </source>
</evidence>
<dbReference type="Pfam" id="PF23572">
    <property type="entry name" value="GH3_C"/>
    <property type="match status" value="1"/>
</dbReference>
<dbReference type="PANTHER" id="PTHR31901">
    <property type="entry name" value="GH3 DOMAIN-CONTAINING PROTEIN"/>
    <property type="match status" value="1"/>
</dbReference>
<dbReference type="InterPro" id="IPR055378">
    <property type="entry name" value="GH3_C"/>
</dbReference>
<dbReference type="InterPro" id="IPR055377">
    <property type="entry name" value="GH3_M"/>
</dbReference>
<proteinExistence type="predicted"/>
<organism evidence="3 5">
    <name type="scientific">Rotaria sordida</name>
    <dbReference type="NCBI Taxonomy" id="392033"/>
    <lineage>
        <taxon>Eukaryota</taxon>
        <taxon>Metazoa</taxon>
        <taxon>Spiralia</taxon>
        <taxon>Gnathifera</taxon>
        <taxon>Rotifera</taxon>
        <taxon>Eurotatoria</taxon>
        <taxon>Bdelloidea</taxon>
        <taxon>Philodinida</taxon>
        <taxon>Philodinidae</taxon>
        <taxon>Rotaria</taxon>
    </lineage>
</organism>
<evidence type="ECO:0000313" key="3">
    <source>
        <dbReference type="EMBL" id="CAF1244062.1"/>
    </source>
</evidence>
<comment type="caution">
    <text evidence="3">The sequence shown here is derived from an EMBL/GenBank/DDBJ whole genome shotgun (WGS) entry which is preliminary data.</text>
</comment>
<dbReference type="EMBL" id="CAJNOH010001714">
    <property type="protein sequence ID" value="CAF1244062.1"/>
    <property type="molecule type" value="Genomic_DNA"/>
</dbReference>
<dbReference type="AlphaFoldDB" id="A0A814ZIK1"/>
<evidence type="ECO:0000259" key="1">
    <source>
        <dbReference type="Pfam" id="PF23571"/>
    </source>
</evidence>
<dbReference type="Proteomes" id="UP000663854">
    <property type="component" value="Unassembled WGS sequence"/>
</dbReference>
<gene>
    <name evidence="4" type="ORF">JXQ802_LOCUS41880</name>
    <name evidence="3" type="ORF">PYM288_LOCUS27032</name>
</gene>